<reference evidence="2 3" key="1">
    <citation type="submission" date="2021-06" db="EMBL/GenBank/DDBJ databases">
        <authorList>
            <person name="Kallberg Y."/>
            <person name="Tangrot J."/>
            <person name="Rosling A."/>
        </authorList>
    </citation>
    <scope>NUCLEOTIDE SEQUENCE [LARGE SCALE GENOMIC DNA]</scope>
    <source>
        <strain evidence="2 3">120-4 pot B 10/14</strain>
    </source>
</reference>
<feature type="compositionally biased region" description="Low complexity" evidence="1">
    <location>
        <begin position="35"/>
        <end position="46"/>
    </location>
</feature>
<evidence type="ECO:0000256" key="1">
    <source>
        <dbReference type="SAM" id="MobiDB-lite"/>
    </source>
</evidence>
<sequence length="56" mass="5971">FIQSSQLSQSYSGKTVVPLTSDLSHEEKLPKNFDGSSQSSQSYSGSTLVLSTSDLS</sequence>
<feature type="region of interest" description="Disordered" evidence="1">
    <location>
        <begin position="22"/>
        <end position="56"/>
    </location>
</feature>
<name>A0ABN7WJJ8_GIGMA</name>
<feature type="non-terminal residue" evidence="2">
    <location>
        <position position="1"/>
    </location>
</feature>
<feature type="compositionally biased region" description="Polar residues" evidence="1">
    <location>
        <begin position="47"/>
        <end position="56"/>
    </location>
</feature>
<gene>
    <name evidence="2" type="ORF">GMARGA_LOCUS31799</name>
</gene>
<organism evidence="2 3">
    <name type="scientific">Gigaspora margarita</name>
    <dbReference type="NCBI Taxonomy" id="4874"/>
    <lineage>
        <taxon>Eukaryota</taxon>
        <taxon>Fungi</taxon>
        <taxon>Fungi incertae sedis</taxon>
        <taxon>Mucoromycota</taxon>
        <taxon>Glomeromycotina</taxon>
        <taxon>Glomeromycetes</taxon>
        <taxon>Diversisporales</taxon>
        <taxon>Gigasporaceae</taxon>
        <taxon>Gigaspora</taxon>
    </lineage>
</organism>
<evidence type="ECO:0000313" key="2">
    <source>
        <dbReference type="EMBL" id="CAG8833944.1"/>
    </source>
</evidence>
<proteinExistence type="predicted"/>
<feature type="non-terminal residue" evidence="2">
    <location>
        <position position="56"/>
    </location>
</feature>
<protein>
    <submittedName>
        <fullName evidence="2">14132_t:CDS:1</fullName>
    </submittedName>
</protein>
<comment type="caution">
    <text evidence="2">The sequence shown here is derived from an EMBL/GenBank/DDBJ whole genome shotgun (WGS) entry which is preliminary data.</text>
</comment>
<dbReference type="EMBL" id="CAJVQB010048365">
    <property type="protein sequence ID" value="CAG8833944.1"/>
    <property type="molecule type" value="Genomic_DNA"/>
</dbReference>
<dbReference type="Proteomes" id="UP000789901">
    <property type="component" value="Unassembled WGS sequence"/>
</dbReference>
<evidence type="ECO:0000313" key="3">
    <source>
        <dbReference type="Proteomes" id="UP000789901"/>
    </source>
</evidence>
<accession>A0ABN7WJJ8</accession>
<keyword evidence="3" id="KW-1185">Reference proteome</keyword>